<dbReference type="EMBL" id="BMAV01019022">
    <property type="protein sequence ID" value="GFY71673.1"/>
    <property type="molecule type" value="Genomic_DNA"/>
</dbReference>
<sequence>MCIFLGVHVVLGYPTFFTYIVGTLCINNIIVSHTSNILQKLAPPCSAMVPLVPHCLYSHKVPLVPHSPCSHKVPLVPHCLGSHKVPLVPHSPCSH</sequence>
<evidence type="ECO:0000313" key="2">
    <source>
        <dbReference type="Proteomes" id="UP000886998"/>
    </source>
</evidence>
<dbReference type="Proteomes" id="UP000886998">
    <property type="component" value="Unassembled WGS sequence"/>
</dbReference>
<comment type="caution">
    <text evidence="1">The sequence shown here is derived from an EMBL/GenBank/DDBJ whole genome shotgun (WGS) entry which is preliminary data.</text>
</comment>
<keyword evidence="2" id="KW-1185">Reference proteome</keyword>
<accession>A0A8X7CK94</accession>
<organism evidence="1 2">
    <name type="scientific">Trichonephila inaurata madagascariensis</name>
    <dbReference type="NCBI Taxonomy" id="2747483"/>
    <lineage>
        <taxon>Eukaryota</taxon>
        <taxon>Metazoa</taxon>
        <taxon>Ecdysozoa</taxon>
        <taxon>Arthropoda</taxon>
        <taxon>Chelicerata</taxon>
        <taxon>Arachnida</taxon>
        <taxon>Araneae</taxon>
        <taxon>Araneomorphae</taxon>
        <taxon>Entelegynae</taxon>
        <taxon>Araneoidea</taxon>
        <taxon>Nephilidae</taxon>
        <taxon>Trichonephila</taxon>
        <taxon>Trichonephila inaurata</taxon>
    </lineage>
</organism>
<reference evidence="1" key="1">
    <citation type="submission" date="2020-08" db="EMBL/GenBank/DDBJ databases">
        <title>Multicomponent nature underlies the extraordinary mechanical properties of spider dragline silk.</title>
        <authorList>
            <person name="Kono N."/>
            <person name="Nakamura H."/>
            <person name="Mori M."/>
            <person name="Yoshida Y."/>
            <person name="Ohtoshi R."/>
            <person name="Malay A.D."/>
            <person name="Moran D.A.P."/>
            <person name="Tomita M."/>
            <person name="Numata K."/>
            <person name="Arakawa K."/>
        </authorList>
    </citation>
    <scope>NUCLEOTIDE SEQUENCE</scope>
</reference>
<name>A0A8X7CK94_9ARAC</name>
<evidence type="ECO:0000313" key="1">
    <source>
        <dbReference type="EMBL" id="GFY71673.1"/>
    </source>
</evidence>
<gene>
    <name evidence="1" type="ORF">TNIN_189681</name>
</gene>
<dbReference type="AlphaFoldDB" id="A0A8X7CK94"/>
<protein>
    <submittedName>
        <fullName evidence="1">Uncharacterized protein</fullName>
    </submittedName>
</protein>
<proteinExistence type="predicted"/>